<evidence type="ECO:0000256" key="4">
    <source>
        <dbReference type="ARBA" id="ARBA00022573"/>
    </source>
</evidence>
<evidence type="ECO:0000256" key="6">
    <source>
        <dbReference type="ARBA" id="ARBA00022989"/>
    </source>
</evidence>
<dbReference type="AlphaFoldDB" id="A0A6B9F220"/>
<keyword evidence="4" id="KW-0169">Cobalamin biosynthesis</keyword>
<evidence type="ECO:0000313" key="11">
    <source>
        <dbReference type="EMBL" id="QGX94345.1"/>
    </source>
</evidence>
<dbReference type="InterPro" id="IPR006311">
    <property type="entry name" value="TAT_signal"/>
</dbReference>
<evidence type="ECO:0000256" key="8">
    <source>
        <dbReference type="ARBA" id="ARBA00023136"/>
    </source>
</evidence>
<accession>A0A6B9F220</accession>
<evidence type="ECO:0000256" key="7">
    <source>
        <dbReference type="ARBA" id="ARBA00023065"/>
    </source>
</evidence>
<dbReference type="GO" id="GO:0015087">
    <property type="term" value="F:cobalt ion transmembrane transporter activity"/>
    <property type="evidence" value="ECO:0007669"/>
    <property type="project" value="InterPro"/>
</dbReference>
<organism evidence="11 12">
    <name type="scientific">Haloplanus rallus</name>
    <dbReference type="NCBI Taxonomy" id="1816183"/>
    <lineage>
        <taxon>Archaea</taxon>
        <taxon>Methanobacteriati</taxon>
        <taxon>Methanobacteriota</taxon>
        <taxon>Stenosarchaea group</taxon>
        <taxon>Halobacteria</taxon>
        <taxon>Halobacteriales</taxon>
        <taxon>Haloferacaceae</taxon>
        <taxon>Haloplanus</taxon>
    </lineage>
</organism>
<dbReference type="GO" id="GO:0009236">
    <property type="term" value="P:cobalamin biosynthetic process"/>
    <property type="evidence" value="ECO:0007669"/>
    <property type="project" value="UniProtKB-KW"/>
</dbReference>
<dbReference type="Proteomes" id="UP000428325">
    <property type="component" value="Chromosome"/>
</dbReference>
<keyword evidence="7" id="KW-0406">Ion transport</keyword>
<dbReference type="PROSITE" id="PS51318">
    <property type="entry name" value="TAT"/>
    <property type="match status" value="1"/>
</dbReference>
<evidence type="ECO:0000256" key="5">
    <source>
        <dbReference type="ARBA" id="ARBA00022692"/>
    </source>
</evidence>
<evidence type="ECO:0000256" key="2">
    <source>
        <dbReference type="ARBA" id="ARBA00022448"/>
    </source>
</evidence>
<keyword evidence="8 10" id="KW-0472">Membrane</keyword>
<dbReference type="EMBL" id="CP034345">
    <property type="protein sequence ID" value="QGX94345.1"/>
    <property type="molecule type" value="Genomic_DNA"/>
</dbReference>
<sequence>MPSRHARREPGGGGVVRRSLLLGVAVAAVVFLLATAGGDLAGTDGQAVAEIEERSPTYDRWATPAWAPDATGEALLFALQGGVGAVLLGRYLDRLRASDGDAPDA</sequence>
<keyword evidence="5 10" id="KW-0812">Transmembrane</keyword>
<gene>
    <name evidence="11" type="ORF">EI982_05850</name>
</gene>
<reference evidence="11 12" key="1">
    <citation type="submission" date="2018-12" db="EMBL/GenBank/DDBJ databases">
        <title>Complete genome sequence of Haloplanus rallus MBLA0036.</title>
        <authorList>
            <person name="Nam Y.-d."/>
            <person name="Kang J."/>
            <person name="Chung W.-H."/>
            <person name="Park Y.S."/>
        </authorList>
    </citation>
    <scope>NUCLEOTIDE SEQUENCE [LARGE SCALE GENOMIC DNA]</scope>
    <source>
        <strain evidence="11 12">MBLA0036</strain>
    </source>
</reference>
<evidence type="ECO:0000313" key="12">
    <source>
        <dbReference type="Proteomes" id="UP000428325"/>
    </source>
</evidence>
<dbReference type="GO" id="GO:0016020">
    <property type="term" value="C:membrane"/>
    <property type="evidence" value="ECO:0007669"/>
    <property type="project" value="InterPro"/>
</dbReference>
<dbReference type="KEGG" id="hra:EI982_05850"/>
<keyword evidence="3" id="KW-1003">Cell membrane</keyword>
<evidence type="ECO:0000256" key="10">
    <source>
        <dbReference type="SAM" id="Phobius"/>
    </source>
</evidence>
<evidence type="ECO:0000256" key="3">
    <source>
        <dbReference type="ARBA" id="ARBA00022475"/>
    </source>
</evidence>
<keyword evidence="2" id="KW-0813">Transport</keyword>
<protein>
    <submittedName>
        <fullName evidence="11">Uncharacterized protein</fullName>
    </submittedName>
</protein>
<feature type="transmembrane region" description="Helical" evidence="10">
    <location>
        <begin position="74"/>
        <end position="92"/>
    </location>
</feature>
<keyword evidence="12" id="KW-1185">Reference proteome</keyword>
<dbReference type="Pfam" id="PF02553">
    <property type="entry name" value="CbiN"/>
    <property type="match status" value="1"/>
</dbReference>
<proteinExistence type="predicted"/>
<evidence type="ECO:0000256" key="1">
    <source>
        <dbReference type="ARBA" id="ARBA00022426"/>
    </source>
</evidence>
<dbReference type="PANTHER" id="PTHR38662:SF1">
    <property type="entry name" value="COBALT TRANSPORT PROTEIN CBIN"/>
    <property type="match status" value="1"/>
</dbReference>
<keyword evidence="9" id="KW-0170">Cobalt</keyword>
<evidence type="ECO:0000256" key="9">
    <source>
        <dbReference type="ARBA" id="ARBA00023285"/>
    </source>
</evidence>
<keyword evidence="6 10" id="KW-1133">Transmembrane helix</keyword>
<keyword evidence="1" id="KW-0171">Cobalt transport</keyword>
<feature type="transmembrane region" description="Helical" evidence="10">
    <location>
        <begin position="20"/>
        <end position="38"/>
    </location>
</feature>
<dbReference type="InterPro" id="IPR003705">
    <property type="entry name" value="CbiN"/>
</dbReference>
<dbReference type="PANTHER" id="PTHR38662">
    <property type="entry name" value="COBALT TRANSPORT PROTEIN CBIN"/>
    <property type="match status" value="1"/>
</dbReference>
<name>A0A6B9F220_9EURY</name>